<reference evidence="2 3" key="1">
    <citation type="journal article" date="2016" name="Int. J. Syst. Evol. Microbiol.">
        <title>Chitinibacter fontanus sp. nov., isolated from a spring.</title>
        <authorList>
            <person name="Sheu S.Y."/>
            <person name="Li Y.S."/>
            <person name="Young C.C."/>
            <person name="Chen W.M."/>
        </authorList>
    </citation>
    <scope>NUCLEOTIDE SEQUENCE [LARGE SCALE GENOMIC DNA]</scope>
    <source>
        <strain evidence="2 3">STM-7</strain>
    </source>
</reference>
<gene>
    <name evidence="2" type="ORF">HZU75_08770</name>
</gene>
<dbReference type="InterPro" id="IPR018682">
    <property type="entry name" value="DUF2167_membr"/>
</dbReference>
<dbReference type="EMBL" id="CP058952">
    <property type="protein sequence ID" value="QLI81617.1"/>
    <property type="molecule type" value="Genomic_DNA"/>
</dbReference>
<evidence type="ECO:0000313" key="2">
    <source>
        <dbReference type="EMBL" id="QLI81617.1"/>
    </source>
</evidence>
<dbReference type="Proteomes" id="UP000510822">
    <property type="component" value="Chromosome"/>
</dbReference>
<dbReference type="AlphaFoldDB" id="A0A7D5V9H0"/>
<evidence type="ECO:0000256" key="1">
    <source>
        <dbReference type="SAM" id="SignalP"/>
    </source>
</evidence>
<keyword evidence="1" id="KW-0732">Signal</keyword>
<name>A0A7D5V9H0_9NEIS</name>
<dbReference type="Pfam" id="PF09935">
    <property type="entry name" value="DUF2167"/>
    <property type="match status" value="1"/>
</dbReference>
<keyword evidence="3" id="KW-1185">Reference proteome</keyword>
<organism evidence="2 3">
    <name type="scientific">Chitinibacter fontanus</name>
    <dbReference type="NCBI Taxonomy" id="1737446"/>
    <lineage>
        <taxon>Bacteria</taxon>
        <taxon>Pseudomonadati</taxon>
        <taxon>Pseudomonadota</taxon>
        <taxon>Betaproteobacteria</taxon>
        <taxon>Neisseriales</taxon>
        <taxon>Chitinibacteraceae</taxon>
        <taxon>Chitinibacter</taxon>
    </lineage>
</organism>
<proteinExistence type="predicted"/>
<evidence type="ECO:0000313" key="3">
    <source>
        <dbReference type="Proteomes" id="UP000510822"/>
    </source>
</evidence>
<dbReference type="KEGG" id="cfon:HZU75_08770"/>
<protein>
    <submittedName>
        <fullName evidence="2">DUF2167 domain-containing protein</fullName>
    </submittedName>
</protein>
<sequence>MLQRFFMGCIALCLSALVSANNPQIQAAYQAAAKAAQNGPAEVSLIDQAKLKLPKGYAFIPKAEAQALMTAMGNSAGDDMLGMIMPEDENQNWFIDVSFEKAGYIKDDDAKDWNADELLTSLKEGTEETNKMRKERGIPEFEVIGWVEKPNYEASSHRLVWSANTKDKGAAANEEQGVNYNTYALGRDGYISMNLVTGMNSVEQEKPVAKQLLAALEFNDGKKYSDFNESTDKVAEYGLAALVGGVAAKKLGLLAIIGAFLAKSAKLIGIAAVGGFAALRKFFGGKDKDQA</sequence>
<feature type="signal peptide" evidence="1">
    <location>
        <begin position="1"/>
        <end position="20"/>
    </location>
</feature>
<dbReference type="RefSeq" id="WP_180305727.1">
    <property type="nucleotide sequence ID" value="NZ_CP058952.1"/>
</dbReference>
<accession>A0A7D5V9H0</accession>
<feature type="chain" id="PRO_5028848373" evidence="1">
    <location>
        <begin position="21"/>
        <end position="291"/>
    </location>
</feature>